<keyword evidence="8" id="KW-1185">Reference proteome</keyword>
<dbReference type="RefSeq" id="WP_182490744.1">
    <property type="nucleotide sequence ID" value="NZ_BAAAOV010000001.1"/>
</dbReference>
<gene>
    <name evidence="7" type="ORF">FHX53_001520</name>
</gene>
<evidence type="ECO:0000256" key="2">
    <source>
        <dbReference type="ARBA" id="ARBA00005336"/>
    </source>
</evidence>
<evidence type="ECO:0000256" key="1">
    <source>
        <dbReference type="ARBA" id="ARBA00001231"/>
    </source>
</evidence>
<evidence type="ECO:0000313" key="8">
    <source>
        <dbReference type="Proteomes" id="UP000585905"/>
    </source>
</evidence>
<comment type="caution">
    <text evidence="7">The sequence shown here is derived from an EMBL/GenBank/DDBJ whole genome shotgun (WGS) entry which is preliminary data.</text>
</comment>
<dbReference type="Proteomes" id="UP000585905">
    <property type="component" value="Unassembled WGS sequence"/>
</dbReference>
<dbReference type="InterPro" id="IPR036881">
    <property type="entry name" value="Glyco_hydro_3_C_sf"/>
</dbReference>
<sequence length="578" mass="63513">MVNLAAQPFHLDDEGVRWVHETIESLTIEEKIGQLFINLNTRFDPEYLDGILDGYHVGGIRYMGADSATVQEHIRYAQNRSKVPLLVASNPEMGGFGSADDGTLVSTHLQAGSTPDKSVARAMGRVAGVETAAMGCNWAFAPIVDIHYNWRNTVISTRAFGSAPDVVIERAKEYFDGLSESNTVAAIKHFPGDGVDERDQHVVMTYNTQTVEEWEASFGRVFREMIGHGVQSIMVGHIGAPALSRRFRPGIRDEQILPASLAPELLQDLLRGELGFNGVILTDASMMVGMTQAMKRRDLVPAAIAAGCDMFLFFRNADEDFQYMLEGYRSGVITEERLQEALERILGLKASLGLHRTPRHELVPPPEALTVIGSEAHHAVAAEIADKTVTLVKDTQSTLPLRPETHKRIRLYGVSGDADFTGVDPNGYLAIAQDELERAGFEVHVFKNAKQRIAEGEEGVYFHTVLADEANGHYAERFDAAVIVANVAGFAQEASIRIKWSTPMAAEIPWYVTEVPTVFISLNQPNHLIDVPMVKTVVHAHNPSRESIHAAVQKITGASPFLGTFNDNVWCGTFGTNL</sequence>
<dbReference type="PANTHER" id="PTHR30480:SF13">
    <property type="entry name" value="BETA-HEXOSAMINIDASE"/>
    <property type="match status" value="1"/>
</dbReference>
<dbReference type="Gene3D" id="3.40.50.1700">
    <property type="entry name" value="Glycoside hydrolase family 3 C-terminal domain"/>
    <property type="match status" value="1"/>
</dbReference>
<evidence type="ECO:0000256" key="4">
    <source>
        <dbReference type="ARBA" id="ARBA00022801"/>
    </source>
</evidence>
<accession>A0A839EE78</accession>
<evidence type="ECO:0000256" key="5">
    <source>
        <dbReference type="ARBA" id="ARBA00023295"/>
    </source>
</evidence>
<name>A0A839EE78_9MICO</name>
<dbReference type="AlphaFoldDB" id="A0A839EE78"/>
<dbReference type="PANTHER" id="PTHR30480">
    <property type="entry name" value="BETA-HEXOSAMINIDASE-RELATED"/>
    <property type="match status" value="1"/>
</dbReference>
<proteinExistence type="inferred from homology"/>
<evidence type="ECO:0000259" key="6">
    <source>
        <dbReference type="Pfam" id="PF00933"/>
    </source>
</evidence>
<organism evidence="7 8">
    <name type="scientific">Microcella alkalica</name>
    <dbReference type="NCBI Taxonomy" id="355930"/>
    <lineage>
        <taxon>Bacteria</taxon>
        <taxon>Bacillati</taxon>
        <taxon>Actinomycetota</taxon>
        <taxon>Actinomycetes</taxon>
        <taxon>Micrococcales</taxon>
        <taxon>Microbacteriaceae</taxon>
        <taxon>Microcella</taxon>
    </lineage>
</organism>
<dbReference type="InterPro" id="IPR001764">
    <property type="entry name" value="Glyco_hydro_3_N"/>
</dbReference>
<evidence type="ECO:0000256" key="3">
    <source>
        <dbReference type="ARBA" id="ARBA00012663"/>
    </source>
</evidence>
<dbReference type="EMBL" id="JACGWX010000003">
    <property type="protein sequence ID" value="MBA8847928.1"/>
    <property type="molecule type" value="Genomic_DNA"/>
</dbReference>
<reference evidence="7 8" key="1">
    <citation type="submission" date="2020-07" db="EMBL/GenBank/DDBJ databases">
        <title>Sequencing the genomes of 1000 actinobacteria strains.</title>
        <authorList>
            <person name="Klenk H.-P."/>
        </authorList>
    </citation>
    <scope>NUCLEOTIDE SEQUENCE [LARGE SCALE GENOMIC DNA]</scope>
    <source>
        <strain evidence="7 8">DSM 19663</strain>
    </source>
</reference>
<dbReference type="InterPro" id="IPR036962">
    <property type="entry name" value="Glyco_hydro_3_N_sf"/>
</dbReference>
<feature type="domain" description="Glycoside hydrolase family 3 N-terminal" evidence="6">
    <location>
        <begin position="27"/>
        <end position="347"/>
    </location>
</feature>
<dbReference type="GO" id="GO:0009254">
    <property type="term" value="P:peptidoglycan turnover"/>
    <property type="evidence" value="ECO:0007669"/>
    <property type="project" value="TreeGrafter"/>
</dbReference>
<protein>
    <recommendedName>
        <fullName evidence="3">beta-N-acetylhexosaminidase</fullName>
        <ecNumber evidence="3">3.2.1.52</ecNumber>
    </recommendedName>
</protein>
<dbReference type="GO" id="GO:0004563">
    <property type="term" value="F:beta-N-acetylhexosaminidase activity"/>
    <property type="evidence" value="ECO:0007669"/>
    <property type="project" value="UniProtKB-EC"/>
</dbReference>
<evidence type="ECO:0000313" key="7">
    <source>
        <dbReference type="EMBL" id="MBA8847928.1"/>
    </source>
</evidence>
<dbReference type="Gene3D" id="3.20.20.300">
    <property type="entry name" value="Glycoside hydrolase, family 3, N-terminal domain"/>
    <property type="match status" value="1"/>
</dbReference>
<dbReference type="SUPFAM" id="SSF51445">
    <property type="entry name" value="(Trans)glycosidases"/>
    <property type="match status" value="1"/>
</dbReference>
<dbReference type="Pfam" id="PF00933">
    <property type="entry name" value="Glyco_hydro_3"/>
    <property type="match status" value="1"/>
</dbReference>
<keyword evidence="5 7" id="KW-0326">Glycosidase</keyword>
<dbReference type="GO" id="GO:0005975">
    <property type="term" value="P:carbohydrate metabolic process"/>
    <property type="evidence" value="ECO:0007669"/>
    <property type="project" value="InterPro"/>
</dbReference>
<dbReference type="InterPro" id="IPR050226">
    <property type="entry name" value="NagZ_Beta-hexosaminidase"/>
</dbReference>
<comment type="catalytic activity">
    <reaction evidence="1">
        <text>Hydrolysis of terminal non-reducing N-acetyl-D-hexosamine residues in N-acetyl-beta-D-hexosaminides.</text>
        <dbReference type="EC" id="3.2.1.52"/>
    </reaction>
</comment>
<comment type="similarity">
    <text evidence="2">Belongs to the glycosyl hydrolase 3 family.</text>
</comment>
<keyword evidence="4 7" id="KW-0378">Hydrolase</keyword>
<dbReference type="InterPro" id="IPR017853">
    <property type="entry name" value="GH"/>
</dbReference>
<dbReference type="EC" id="3.2.1.52" evidence="3"/>